<dbReference type="SUPFAM" id="SSF54695">
    <property type="entry name" value="POZ domain"/>
    <property type="match status" value="1"/>
</dbReference>
<evidence type="ECO:0000313" key="5">
    <source>
        <dbReference type="Proteomes" id="UP000247702"/>
    </source>
</evidence>
<evidence type="ECO:0000313" key="3">
    <source>
        <dbReference type="EMBL" id="GBC01281.1"/>
    </source>
</evidence>
<dbReference type="Gene3D" id="3.30.710.10">
    <property type="entry name" value="Potassium Channel Kv1.1, Chain A"/>
    <property type="match status" value="1"/>
</dbReference>
<keyword evidence="5" id="KW-1185">Reference proteome</keyword>
<feature type="domain" description="BTB" evidence="1">
    <location>
        <begin position="23"/>
        <end position="93"/>
    </location>
</feature>
<dbReference type="EMBL" id="BLAL01000087">
    <property type="protein sequence ID" value="GES84997.1"/>
    <property type="molecule type" value="Genomic_DNA"/>
</dbReference>
<comment type="caution">
    <text evidence="3">The sequence shown here is derived from an EMBL/GenBank/DDBJ whole genome shotgun (WGS) entry which is preliminary data.</text>
</comment>
<evidence type="ECO:0000259" key="1">
    <source>
        <dbReference type="PROSITE" id="PS50097"/>
    </source>
</evidence>
<reference evidence="4" key="2">
    <citation type="submission" date="2019-10" db="EMBL/GenBank/DDBJ databases">
        <title>Conservation and host-specific expression of non-tandemly repeated heterogenous ribosome RNA gene in arbuscular mycorrhizal fungi.</title>
        <authorList>
            <person name="Maeda T."/>
            <person name="Kobayashi Y."/>
            <person name="Nakagawa T."/>
            <person name="Ezawa T."/>
            <person name="Yamaguchi K."/>
            <person name="Bino T."/>
            <person name="Nishimoto Y."/>
            <person name="Shigenobu S."/>
            <person name="Kawaguchi M."/>
        </authorList>
    </citation>
    <scope>NUCLEOTIDE SEQUENCE</scope>
    <source>
        <strain evidence="4">HR1</strain>
    </source>
</reference>
<dbReference type="CDD" id="cd18186">
    <property type="entry name" value="BTB_POZ_ZBTB_KLHL-like"/>
    <property type="match status" value="1"/>
</dbReference>
<dbReference type="EMBL" id="BEXD01003469">
    <property type="protein sequence ID" value="GBC01281.1"/>
    <property type="molecule type" value="Genomic_DNA"/>
</dbReference>
<reference evidence="3 5" key="1">
    <citation type="submission" date="2017-11" db="EMBL/GenBank/DDBJ databases">
        <title>The genome of Rhizophagus clarus HR1 reveals common genetic basis of auxotrophy among arbuscular mycorrhizal fungi.</title>
        <authorList>
            <person name="Kobayashi Y."/>
        </authorList>
    </citation>
    <scope>NUCLEOTIDE SEQUENCE [LARGE SCALE GENOMIC DNA]</scope>
    <source>
        <strain evidence="3 5">HR1</strain>
    </source>
</reference>
<name>A0A2Z6RH39_9GLOM</name>
<organism evidence="3 5">
    <name type="scientific">Rhizophagus clarus</name>
    <dbReference type="NCBI Taxonomy" id="94130"/>
    <lineage>
        <taxon>Eukaryota</taxon>
        <taxon>Fungi</taxon>
        <taxon>Fungi incertae sedis</taxon>
        <taxon>Mucoromycota</taxon>
        <taxon>Glomeromycotina</taxon>
        <taxon>Glomeromycetes</taxon>
        <taxon>Glomerales</taxon>
        <taxon>Glomeraceae</taxon>
        <taxon>Rhizophagus</taxon>
    </lineage>
</organism>
<evidence type="ECO:0000313" key="4">
    <source>
        <dbReference type="EMBL" id="GES84997.1"/>
    </source>
</evidence>
<dbReference type="Proteomes" id="UP000615446">
    <property type="component" value="Unassembled WGS sequence"/>
</dbReference>
<dbReference type="InterPro" id="IPR000210">
    <property type="entry name" value="BTB/POZ_dom"/>
</dbReference>
<gene>
    <name evidence="4" type="ORF">RCL2_001208400</name>
    <name evidence="3" type="ORF">RclHR1_04120011</name>
</gene>
<feature type="domain" description="TLDc" evidence="2">
    <location>
        <begin position="275"/>
        <end position="457"/>
    </location>
</feature>
<accession>A0A2Z6RH39</accession>
<dbReference type="SMART" id="SM00584">
    <property type="entry name" value="TLDc"/>
    <property type="match status" value="1"/>
</dbReference>
<protein>
    <submittedName>
        <fullName evidence="4">BTB/POZ domain-containing protein</fullName>
    </submittedName>
</protein>
<dbReference type="InterPro" id="IPR011333">
    <property type="entry name" value="SKP1/BTB/POZ_sf"/>
</dbReference>
<dbReference type="SMART" id="SM00225">
    <property type="entry name" value="BTB"/>
    <property type="match status" value="1"/>
</dbReference>
<dbReference type="PROSITE" id="PS51886">
    <property type="entry name" value="TLDC"/>
    <property type="match status" value="1"/>
</dbReference>
<proteinExistence type="predicted"/>
<dbReference type="Pfam" id="PF00651">
    <property type="entry name" value="BTB"/>
    <property type="match status" value="1"/>
</dbReference>
<dbReference type="Proteomes" id="UP000247702">
    <property type="component" value="Unassembled WGS sequence"/>
</dbReference>
<dbReference type="InterPro" id="IPR051481">
    <property type="entry name" value="BTB-POZ/Galectin-3-binding"/>
</dbReference>
<sequence>MSFKCWKEVIDDYEKLLENENGHDIIICAGGNEEIRAHSVVLSIRSQYFRTELSKVNVEKRNGKIIFKRPDIPSRLFKMILRFIYCGRINLNELEGTELLKLLMVVDDLNVRTLFLQLENYLIQNKSAFLHQNTVETLETIYQRESFINLRNFCLEKVYKEPKILFETDKFINLKAPLVELLFRPPLLELLLKRDDLILEEIIVWNSLLKWGLAQNSSISQDSTKWNEETIKIMERTLHRLIPLVRFYDMPSRDFLIRRTNIDIHPSRRPKFDSVIIQPKHLSILASWIDKKENFYYNVMSTPYKFNLLYRANRDGNTAAAFHSKCDNKGATILIVKIKDSEHIVGGYSSQYWESGNGFFKSANDSFIFSFIDRNDLQTAKVGCIKEDQYQNAIYCDRNWGPIFGNNDLIQYTSYNIDIWGVKNPCSYSKIDVPENYVLYKNFKCFIVEDYEVFQVVKK</sequence>
<dbReference type="AlphaFoldDB" id="A0A2Z6RH39"/>
<dbReference type="PROSITE" id="PS50097">
    <property type="entry name" value="BTB"/>
    <property type="match status" value="1"/>
</dbReference>
<dbReference type="PANTHER" id="PTHR24410:SF23">
    <property type="entry name" value="BTB DOMAIN-CONTAINING PROTEIN-RELATED"/>
    <property type="match status" value="1"/>
</dbReference>
<dbReference type="Pfam" id="PF07534">
    <property type="entry name" value="TLD"/>
    <property type="match status" value="1"/>
</dbReference>
<dbReference type="InterPro" id="IPR006571">
    <property type="entry name" value="TLDc_dom"/>
</dbReference>
<dbReference type="PANTHER" id="PTHR24410">
    <property type="entry name" value="HL07962P-RELATED"/>
    <property type="match status" value="1"/>
</dbReference>
<evidence type="ECO:0000259" key="2">
    <source>
        <dbReference type="PROSITE" id="PS51886"/>
    </source>
</evidence>
<dbReference type="OrthoDB" id="298084at2759"/>